<comment type="caution">
    <text evidence="2">The sequence shown here is derived from an EMBL/GenBank/DDBJ whole genome shotgun (WGS) entry which is preliminary data.</text>
</comment>
<protein>
    <submittedName>
        <fullName evidence="2">NAD(P)H-binding protein</fullName>
    </submittedName>
</protein>
<proteinExistence type="predicted"/>
<feature type="domain" description="NAD(P)-binding" evidence="1">
    <location>
        <begin position="8"/>
        <end position="151"/>
    </location>
</feature>
<dbReference type="PANTHER" id="PTHR12126">
    <property type="entry name" value="NADH-UBIQUINONE OXIDOREDUCTASE 39 KDA SUBUNIT-RELATED"/>
    <property type="match status" value="1"/>
</dbReference>
<dbReference type="Gene3D" id="3.40.50.720">
    <property type="entry name" value="NAD(P)-binding Rossmann-like Domain"/>
    <property type="match status" value="1"/>
</dbReference>
<gene>
    <name evidence="2" type="ORF">GCM10009854_33430</name>
</gene>
<dbReference type="EMBL" id="BAAARA010000010">
    <property type="protein sequence ID" value="GAA2352741.1"/>
    <property type="molecule type" value="Genomic_DNA"/>
</dbReference>
<evidence type="ECO:0000313" key="3">
    <source>
        <dbReference type="Proteomes" id="UP001501218"/>
    </source>
</evidence>
<dbReference type="InterPro" id="IPR051207">
    <property type="entry name" value="ComplexI_NDUFA9_subunit"/>
</dbReference>
<dbReference type="Pfam" id="PF13460">
    <property type="entry name" value="NAD_binding_10"/>
    <property type="match status" value="1"/>
</dbReference>
<sequence>METVAITGGTGHLGRELVQLLKPTHRVRILTRRAGTDPEVEWVPGDLGTGSGIDDLVAGAQTLVHAATCSPVAQRGFPHPIDFRRTPPDVDVDGTERLLDAAAAAGVRHVLYVSIVGVDRPALPYLQLKHTAEELVSVADVPWTIARATQFHWLLDRVLGKASRLPVLPLPGALQVQPVDARDFAADLVEAITGGPAGRRLDFGGPEVLTLRQALHTWRDVRGGTKRILDVPVPKRFRRIAADWTCPGERRGKKTWAEWLHDHPAQ</sequence>
<dbReference type="InterPro" id="IPR036291">
    <property type="entry name" value="NAD(P)-bd_dom_sf"/>
</dbReference>
<dbReference type="InterPro" id="IPR016040">
    <property type="entry name" value="NAD(P)-bd_dom"/>
</dbReference>
<dbReference type="RefSeq" id="WP_344133077.1">
    <property type="nucleotide sequence ID" value="NZ_BAAARA010000010.1"/>
</dbReference>
<keyword evidence="3" id="KW-1185">Reference proteome</keyword>
<dbReference type="Proteomes" id="UP001501218">
    <property type="component" value="Unassembled WGS sequence"/>
</dbReference>
<accession>A0ABN3GJF9</accession>
<dbReference type="SUPFAM" id="SSF51735">
    <property type="entry name" value="NAD(P)-binding Rossmann-fold domains"/>
    <property type="match status" value="1"/>
</dbReference>
<dbReference type="PANTHER" id="PTHR12126:SF11">
    <property type="entry name" value="NADH DEHYDROGENASE [UBIQUINONE] 1 ALPHA SUBCOMPLEX SUBUNIT 9, MITOCHONDRIAL"/>
    <property type="match status" value="1"/>
</dbReference>
<evidence type="ECO:0000259" key="1">
    <source>
        <dbReference type="Pfam" id="PF13460"/>
    </source>
</evidence>
<evidence type="ECO:0000313" key="2">
    <source>
        <dbReference type="EMBL" id="GAA2352741.1"/>
    </source>
</evidence>
<reference evidence="2 3" key="1">
    <citation type="journal article" date="2019" name="Int. J. Syst. Evol. Microbiol.">
        <title>The Global Catalogue of Microorganisms (GCM) 10K type strain sequencing project: providing services to taxonomists for standard genome sequencing and annotation.</title>
        <authorList>
            <consortium name="The Broad Institute Genomics Platform"/>
            <consortium name="The Broad Institute Genome Sequencing Center for Infectious Disease"/>
            <person name="Wu L."/>
            <person name="Ma J."/>
        </authorList>
    </citation>
    <scope>NUCLEOTIDE SEQUENCE [LARGE SCALE GENOMIC DNA]</scope>
    <source>
        <strain evidence="2 3">JCM 16221</strain>
    </source>
</reference>
<organism evidence="2 3">
    <name type="scientific">Saccharopolyspora halophila</name>
    <dbReference type="NCBI Taxonomy" id="405551"/>
    <lineage>
        <taxon>Bacteria</taxon>
        <taxon>Bacillati</taxon>
        <taxon>Actinomycetota</taxon>
        <taxon>Actinomycetes</taxon>
        <taxon>Pseudonocardiales</taxon>
        <taxon>Pseudonocardiaceae</taxon>
        <taxon>Saccharopolyspora</taxon>
    </lineage>
</organism>
<name>A0ABN3GJF9_9PSEU</name>